<feature type="transmembrane region" description="Helical" evidence="1">
    <location>
        <begin position="7"/>
        <end position="24"/>
    </location>
</feature>
<sequence length="64" mass="6960">MSKRKIGLVIMILAIFIIGIGIGLKLNNSELNTNLFLIVGLILNGIGLLILVTAKKKTDKQIEN</sequence>
<comment type="caution">
    <text evidence="2">The sequence shown here is derived from an EMBL/GenBank/DDBJ whole genome shotgun (WGS) entry which is preliminary data.</text>
</comment>
<dbReference type="RefSeq" id="WP_224455280.1">
    <property type="nucleotide sequence ID" value="NZ_BAAAGG010000001.1"/>
</dbReference>
<name>A0ABN1K0P8_9FLAO</name>
<keyword evidence="1" id="KW-1133">Transmembrane helix</keyword>
<organism evidence="2 3">
    <name type="scientific">Psychroflexus lacisalsi</name>
    <dbReference type="NCBI Taxonomy" id="503928"/>
    <lineage>
        <taxon>Bacteria</taxon>
        <taxon>Pseudomonadati</taxon>
        <taxon>Bacteroidota</taxon>
        <taxon>Flavobacteriia</taxon>
        <taxon>Flavobacteriales</taxon>
        <taxon>Flavobacteriaceae</taxon>
        <taxon>Psychroflexus</taxon>
    </lineage>
</organism>
<gene>
    <name evidence="2" type="ORF">GCM10009433_01560</name>
</gene>
<keyword evidence="1" id="KW-0812">Transmembrane</keyword>
<evidence type="ECO:0000313" key="3">
    <source>
        <dbReference type="Proteomes" id="UP001500185"/>
    </source>
</evidence>
<reference evidence="2 3" key="1">
    <citation type="journal article" date="2019" name="Int. J. Syst. Evol. Microbiol.">
        <title>The Global Catalogue of Microorganisms (GCM) 10K type strain sequencing project: providing services to taxonomists for standard genome sequencing and annotation.</title>
        <authorList>
            <consortium name="The Broad Institute Genomics Platform"/>
            <consortium name="The Broad Institute Genome Sequencing Center for Infectious Disease"/>
            <person name="Wu L."/>
            <person name="Ma J."/>
        </authorList>
    </citation>
    <scope>NUCLEOTIDE SEQUENCE [LARGE SCALE GENOMIC DNA]</scope>
    <source>
        <strain evidence="2 3">JCM 16231</strain>
    </source>
</reference>
<accession>A0ABN1K0P8</accession>
<keyword evidence="3" id="KW-1185">Reference proteome</keyword>
<proteinExistence type="predicted"/>
<evidence type="ECO:0008006" key="4">
    <source>
        <dbReference type="Google" id="ProtNLM"/>
    </source>
</evidence>
<protein>
    <recommendedName>
        <fullName evidence="4">LPXTG-motif cell wall anchor domain-containing protein</fullName>
    </recommendedName>
</protein>
<feature type="transmembrane region" description="Helical" evidence="1">
    <location>
        <begin position="36"/>
        <end position="54"/>
    </location>
</feature>
<evidence type="ECO:0000313" key="2">
    <source>
        <dbReference type="EMBL" id="GAA0751463.1"/>
    </source>
</evidence>
<keyword evidence="1" id="KW-0472">Membrane</keyword>
<evidence type="ECO:0000256" key="1">
    <source>
        <dbReference type="SAM" id="Phobius"/>
    </source>
</evidence>
<dbReference type="EMBL" id="BAAAGG010000001">
    <property type="protein sequence ID" value="GAA0751463.1"/>
    <property type="molecule type" value="Genomic_DNA"/>
</dbReference>
<dbReference type="Proteomes" id="UP001500185">
    <property type="component" value="Unassembled WGS sequence"/>
</dbReference>